<evidence type="ECO:0000313" key="2">
    <source>
        <dbReference type="EMBL" id="OIK28081.1"/>
    </source>
</evidence>
<feature type="transmembrane region" description="Helical" evidence="1">
    <location>
        <begin position="67"/>
        <end position="87"/>
    </location>
</feature>
<sequence>MTAQIPREIPGLPPVPASPLFSRSPAPARAVLAPFHRPRAAVFRLLTALVAAAGVALAALRSTPAHALSYFGTQASAILAVTMFLAASRAWRAHRALPSWLTGAALLYALVSALTYHLLLARTPFSMTTLSTPPERWHTQWITLQLLHTVAPAAALLDWLFLTPAPRLHLHQATTWLLYPLAYLAFYLTRGAPYLYPFLNPAAHGYRLTLANALLLGLATYALATLLVALDHTRPTPIRRHL</sequence>
<evidence type="ECO:0000256" key="1">
    <source>
        <dbReference type="SAM" id="Phobius"/>
    </source>
</evidence>
<keyword evidence="1" id="KW-0812">Transmembrane</keyword>
<organism evidence="2 3">
    <name type="scientific">Streptomyces malaysiense</name>
    <dbReference type="NCBI Taxonomy" id="1428626"/>
    <lineage>
        <taxon>Bacteria</taxon>
        <taxon>Bacillati</taxon>
        <taxon>Actinomycetota</taxon>
        <taxon>Actinomycetes</taxon>
        <taxon>Kitasatosporales</taxon>
        <taxon>Streptomycetaceae</taxon>
        <taxon>Streptomyces</taxon>
    </lineage>
</organism>
<dbReference type="EMBL" id="LBDA02000016">
    <property type="protein sequence ID" value="OIK28081.1"/>
    <property type="molecule type" value="Genomic_DNA"/>
</dbReference>
<dbReference type="OrthoDB" id="9809977at2"/>
<keyword evidence="3" id="KW-1185">Reference proteome</keyword>
<feature type="transmembrane region" description="Helical" evidence="1">
    <location>
        <begin position="41"/>
        <end position="61"/>
    </location>
</feature>
<protein>
    <submittedName>
        <fullName evidence="2">Integral membrane regulator</fullName>
    </submittedName>
</protein>
<reference evidence="2" key="1">
    <citation type="submission" date="2016-10" db="EMBL/GenBank/DDBJ databases">
        <title>Genome sequence of Streptomyces malaysiense MUSC 136.</title>
        <authorList>
            <person name="Lee L.-H."/>
            <person name="Ser H.-L."/>
        </authorList>
    </citation>
    <scope>NUCLEOTIDE SEQUENCE [LARGE SCALE GENOMIC DNA]</scope>
    <source>
        <strain evidence="2">MUSC 136</strain>
    </source>
</reference>
<keyword evidence="1" id="KW-1133">Transmembrane helix</keyword>
<accession>A0A1J4Q504</accession>
<dbReference type="Proteomes" id="UP000034838">
    <property type="component" value="Unassembled WGS sequence"/>
</dbReference>
<dbReference type="RefSeq" id="WP_046422089.1">
    <property type="nucleotide sequence ID" value="NZ_LBDA02000016.1"/>
</dbReference>
<dbReference type="NCBIfam" id="NF038065">
    <property type="entry name" value="Pr6Pr"/>
    <property type="match status" value="1"/>
</dbReference>
<evidence type="ECO:0000313" key="3">
    <source>
        <dbReference type="Proteomes" id="UP000034838"/>
    </source>
</evidence>
<name>A0A1J4Q504_9ACTN</name>
<dbReference type="InterPro" id="IPR049713">
    <property type="entry name" value="Pr6Pr-like"/>
</dbReference>
<dbReference type="AlphaFoldDB" id="A0A1J4Q504"/>
<keyword evidence="1" id="KW-0472">Membrane</keyword>
<comment type="caution">
    <text evidence="2">The sequence shown here is derived from an EMBL/GenBank/DDBJ whole genome shotgun (WGS) entry which is preliminary data.</text>
</comment>
<feature type="transmembrane region" description="Helical" evidence="1">
    <location>
        <begin position="208"/>
        <end position="230"/>
    </location>
</feature>
<proteinExistence type="predicted"/>
<feature type="transmembrane region" description="Helical" evidence="1">
    <location>
        <begin position="99"/>
        <end position="121"/>
    </location>
</feature>
<feature type="transmembrane region" description="Helical" evidence="1">
    <location>
        <begin position="141"/>
        <end position="162"/>
    </location>
</feature>
<feature type="transmembrane region" description="Helical" evidence="1">
    <location>
        <begin position="174"/>
        <end position="196"/>
    </location>
</feature>
<gene>
    <name evidence="2" type="ORF">VT52_008850</name>
</gene>